<dbReference type="EMBL" id="JACJIQ010000008">
    <property type="protein sequence ID" value="MBA9077600.1"/>
    <property type="molecule type" value="Genomic_DNA"/>
</dbReference>
<keyword evidence="2" id="KW-1185">Reference proteome</keyword>
<gene>
    <name evidence="1" type="ORF">FHS90_002318</name>
</gene>
<organism evidence="1 2">
    <name type="scientific">Rufibacter quisquiliarum</name>
    <dbReference type="NCBI Taxonomy" id="1549639"/>
    <lineage>
        <taxon>Bacteria</taxon>
        <taxon>Pseudomonadati</taxon>
        <taxon>Bacteroidota</taxon>
        <taxon>Cytophagia</taxon>
        <taxon>Cytophagales</taxon>
        <taxon>Hymenobacteraceae</taxon>
        <taxon>Rufibacter</taxon>
    </lineage>
</organism>
<reference evidence="1 2" key="1">
    <citation type="submission" date="2020-08" db="EMBL/GenBank/DDBJ databases">
        <title>Genomic Encyclopedia of Type Strains, Phase IV (KMG-IV): sequencing the most valuable type-strain genomes for metagenomic binning, comparative biology and taxonomic classification.</title>
        <authorList>
            <person name="Goeker M."/>
        </authorList>
    </citation>
    <scope>NUCLEOTIDE SEQUENCE [LARGE SCALE GENOMIC DNA]</scope>
    <source>
        <strain evidence="1 2">DSM 29854</strain>
    </source>
</reference>
<dbReference type="Proteomes" id="UP000563094">
    <property type="component" value="Unassembled WGS sequence"/>
</dbReference>
<evidence type="ECO:0000313" key="2">
    <source>
        <dbReference type="Proteomes" id="UP000563094"/>
    </source>
</evidence>
<proteinExistence type="predicted"/>
<accession>A0A839GGB0</accession>
<dbReference type="RefSeq" id="WP_246386913.1">
    <property type="nucleotide sequence ID" value="NZ_JACJIQ010000008.1"/>
</dbReference>
<evidence type="ECO:0000313" key="1">
    <source>
        <dbReference type="EMBL" id="MBA9077600.1"/>
    </source>
</evidence>
<dbReference type="AlphaFoldDB" id="A0A839GGB0"/>
<sequence>MMQLINGMQEIKLNGCEQQKRWEWERIQASLFRYSIKSLSLGSTSRQGHFL</sequence>
<name>A0A839GGB0_9BACT</name>
<protein>
    <submittedName>
        <fullName evidence="1">ABC-type bacteriocin/lantibiotic exporter with double-glycine peptidase domain</fullName>
    </submittedName>
</protein>
<comment type="caution">
    <text evidence="1">The sequence shown here is derived from an EMBL/GenBank/DDBJ whole genome shotgun (WGS) entry which is preliminary data.</text>
</comment>